<dbReference type="InterPro" id="IPR012846">
    <property type="entry name" value="Acetolactate_synth_lsu"/>
</dbReference>
<feature type="domain" description="Thiamine pyrophosphate enzyme N-terminal TPP-binding" evidence="17">
    <location>
        <begin position="4"/>
        <end position="118"/>
    </location>
</feature>
<evidence type="ECO:0000256" key="2">
    <source>
        <dbReference type="ARBA" id="ARBA00005025"/>
    </source>
</evidence>
<dbReference type="GO" id="GO:0003984">
    <property type="term" value="F:acetolactate synthase activity"/>
    <property type="evidence" value="ECO:0007669"/>
    <property type="project" value="UniProtKB-EC"/>
</dbReference>
<comment type="cofactor">
    <cofactor evidence="14">
        <name>Mg(2+)</name>
        <dbReference type="ChEBI" id="CHEBI:18420"/>
    </cofactor>
    <text evidence="14">Binds 1 Mg(2+) ion per subunit.</text>
</comment>
<reference evidence="18 19" key="1">
    <citation type="submission" date="2015-09" db="EMBL/GenBank/DDBJ databases">
        <title>Genome of Desulfovibrio dechloracetivorans BerOc1, a mercury methylating strain isolated from highly hydrocarbons and metals contaminated coastal sediments.</title>
        <authorList>
            <person name="Goni Urriza M."/>
            <person name="Gassie C."/>
            <person name="Bouchez O."/>
            <person name="Klopp C."/>
            <person name="Ranchou-Peyruse A."/>
            <person name="Remy G."/>
        </authorList>
    </citation>
    <scope>NUCLEOTIDE SEQUENCE [LARGE SCALE GENOMIC DNA]</scope>
    <source>
        <strain evidence="18 19">BerOc1</strain>
    </source>
</reference>
<evidence type="ECO:0000313" key="18">
    <source>
        <dbReference type="EMBL" id="OIQ48811.1"/>
    </source>
</evidence>
<dbReference type="NCBIfam" id="TIGR00118">
    <property type="entry name" value="acolac_lg"/>
    <property type="match status" value="1"/>
</dbReference>
<keyword evidence="6" id="KW-0285">Flavoprotein</keyword>
<dbReference type="EMBL" id="LKAQ01000005">
    <property type="protein sequence ID" value="OIQ48811.1"/>
    <property type="molecule type" value="Genomic_DNA"/>
</dbReference>
<dbReference type="InterPro" id="IPR011766">
    <property type="entry name" value="TPP_enzyme_TPP-bd"/>
</dbReference>
<dbReference type="GO" id="GO:0009099">
    <property type="term" value="P:L-valine biosynthetic process"/>
    <property type="evidence" value="ECO:0007669"/>
    <property type="project" value="UniProtKB-UniPathway"/>
</dbReference>
<dbReference type="UniPathway" id="UPA00047">
    <property type="reaction ID" value="UER00055"/>
</dbReference>
<evidence type="ECO:0000259" key="15">
    <source>
        <dbReference type="Pfam" id="PF00205"/>
    </source>
</evidence>
<dbReference type="SUPFAM" id="SSF52518">
    <property type="entry name" value="Thiamin diphosphate-binding fold (THDP-binding)"/>
    <property type="match status" value="2"/>
</dbReference>
<dbReference type="FunFam" id="3.40.50.970:FF:000016">
    <property type="entry name" value="Acetolactate synthase"/>
    <property type="match status" value="1"/>
</dbReference>
<dbReference type="GO" id="GO:0009097">
    <property type="term" value="P:isoleucine biosynthetic process"/>
    <property type="evidence" value="ECO:0007669"/>
    <property type="project" value="UniProtKB-UniPathway"/>
</dbReference>
<keyword evidence="10 14" id="KW-0460">Magnesium</keyword>
<proteinExistence type="inferred from homology"/>
<evidence type="ECO:0000256" key="1">
    <source>
        <dbReference type="ARBA" id="ARBA00004974"/>
    </source>
</evidence>
<evidence type="ECO:0000256" key="13">
    <source>
        <dbReference type="ARBA" id="ARBA00048670"/>
    </source>
</evidence>
<dbReference type="Pfam" id="PF00205">
    <property type="entry name" value="TPP_enzyme_M"/>
    <property type="match status" value="1"/>
</dbReference>
<accession>A0A1J5MZH4</accession>
<keyword evidence="7 14" id="KW-0808">Transferase</keyword>
<dbReference type="Pfam" id="PF02775">
    <property type="entry name" value="TPP_enzyme_C"/>
    <property type="match status" value="1"/>
</dbReference>
<dbReference type="GO" id="GO:0000287">
    <property type="term" value="F:magnesium ion binding"/>
    <property type="evidence" value="ECO:0007669"/>
    <property type="project" value="UniProtKB-UniRule"/>
</dbReference>
<evidence type="ECO:0000313" key="19">
    <source>
        <dbReference type="Proteomes" id="UP000181901"/>
    </source>
</evidence>
<dbReference type="OrthoDB" id="2254214at2"/>
<keyword evidence="19" id="KW-1185">Reference proteome</keyword>
<dbReference type="Gene3D" id="3.40.50.1220">
    <property type="entry name" value="TPP-binding domain"/>
    <property type="match status" value="1"/>
</dbReference>
<dbReference type="InterPro" id="IPR045229">
    <property type="entry name" value="TPP_enz"/>
</dbReference>
<dbReference type="CDD" id="cd02015">
    <property type="entry name" value="TPP_AHAS"/>
    <property type="match status" value="1"/>
</dbReference>
<gene>
    <name evidence="18" type="primary">ilvB_1</name>
    <name evidence="18" type="ORF">BerOc1_03564</name>
</gene>
<comment type="pathway">
    <text evidence="1 14">Amino-acid biosynthesis; L-isoleucine biosynthesis; L-isoleucine from 2-oxobutanoate: step 1/4.</text>
</comment>
<dbReference type="CDD" id="cd07035">
    <property type="entry name" value="TPP_PYR_POX_like"/>
    <property type="match status" value="1"/>
</dbReference>
<dbReference type="Pfam" id="PF02776">
    <property type="entry name" value="TPP_enzyme_N"/>
    <property type="match status" value="1"/>
</dbReference>
<dbReference type="InterPro" id="IPR029061">
    <property type="entry name" value="THDP-binding"/>
</dbReference>
<evidence type="ECO:0000256" key="3">
    <source>
        <dbReference type="ARBA" id="ARBA00007812"/>
    </source>
</evidence>
<protein>
    <recommendedName>
        <fullName evidence="4 14">Acetolactate synthase</fullName>
        <ecNumber evidence="4 14">2.2.1.6</ecNumber>
    </recommendedName>
</protein>
<evidence type="ECO:0000256" key="7">
    <source>
        <dbReference type="ARBA" id="ARBA00022679"/>
    </source>
</evidence>
<keyword evidence="8 14" id="KW-0479">Metal-binding</keyword>
<dbReference type="SUPFAM" id="SSF52467">
    <property type="entry name" value="DHS-like NAD/FAD-binding domain"/>
    <property type="match status" value="1"/>
</dbReference>
<dbReference type="AlphaFoldDB" id="A0A1J5MZH4"/>
<comment type="catalytic activity">
    <reaction evidence="13 14">
        <text>2 pyruvate + H(+) = (2S)-2-acetolactate + CO2</text>
        <dbReference type="Rhea" id="RHEA:25249"/>
        <dbReference type="ChEBI" id="CHEBI:15361"/>
        <dbReference type="ChEBI" id="CHEBI:15378"/>
        <dbReference type="ChEBI" id="CHEBI:16526"/>
        <dbReference type="ChEBI" id="CHEBI:58476"/>
        <dbReference type="EC" id="2.2.1.6"/>
    </reaction>
</comment>
<dbReference type="GO" id="GO:0050660">
    <property type="term" value="F:flavin adenine dinucleotide binding"/>
    <property type="evidence" value="ECO:0007669"/>
    <property type="project" value="InterPro"/>
</dbReference>
<feature type="domain" description="Thiamine pyrophosphate enzyme TPP-binding" evidence="16">
    <location>
        <begin position="392"/>
        <end position="539"/>
    </location>
</feature>
<dbReference type="PANTHER" id="PTHR18968">
    <property type="entry name" value="THIAMINE PYROPHOSPHATE ENZYMES"/>
    <property type="match status" value="1"/>
</dbReference>
<comment type="similarity">
    <text evidence="3 14">Belongs to the TPP enzyme family.</text>
</comment>
<dbReference type="InterPro" id="IPR000399">
    <property type="entry name" value="TPP-bd_CS"/>
</dbReference>
<name>A0A1J5MZH4_9BACT</name>
<keyword evidence="12 14" id="KW-0100">Branched-chain amino acid biosynthesis</keyword>
<evidence type="ECO:0000256" key="4">
    <source>
        <dbReference type="ARBA" id="ARBA00013145"/>
    </source>
</evidence>
<dbReference type="InterPro" id="IPR039368">
    <property type="entry name" value="AHAS_TPP"/>
</dbReference>
<dbReference type="UniPathway" id="UPA00049">
    <property type="reaction ID" value="UER00059"/>
</dbReference>
<evidence type="ECO:0000256" key="10">
    <source>
        <dbReference type="ARBA" id="ARBA00022842"/>
    </source>
</evidence>
<keyword evidence="5 14" id="KW-0028">Amino-acid biosynthesis</keyword>
<dbReference type="InterPro" id="IPR029035">
    <property type="entry name" value="DHS-like_NAD/FAD-binding_dom"/>
</dbReference>
<dbReference type="Gene3D" id="3.40.50.970">
    <property type="match status" value="2"/>
</dbReference>
<comment type="cofactor">
    <cofactor evidence="14">
        <name>thiamine diphosphate</name>
        <dbReference type="ChEBI" id="CHEBI:58937"/>
    </cofactor>
    <text evidence="14">Binds 1 thiamine pyrophosphate per subunit.</text>
</comment>
<dbReference type="RefSeq" id="WP_071547249.1">
    <property type="nucleotide sequence ID" value="NZ_LKAQ01000005.1"/>
</dbReference>
<organism evidence="18 19">
    <name type="scientific">Pseudodesulfovibrio hydrargyri</name>
    <dbReference type="NCBI Taxonomy" id="2125990"/>
    <lineage>
        <taxon>Bacteria</taxon>
        <taxon>Pseudomonadati</taxon>
        <taxon>Thermodesulfobacteriota</taxon>
        <taxon>Desulfovibrionia</taxon>
        <taxon>Desulfovibrionales</taxon>
        <taxon>Desulfovibrionaceae</taxon>
    </lineage>
</organism>
<evidence type="ECO:0000256" key="11">
    <source>
        <dbReference type="ARBA" id="ARBA00023052"/>
    </source>
</evidence>
<dbReference type="PANTHER" id="PTHR18968:SF13">
    <property type="entry name" value="ACETOLACTATE SYNTHASE CATALYTIC SUBUNIT, MITOCHONDRIAL"/>
    <property type="match status" value="1"/>
</dbReference>
<dbReference type="FunFam" id="3.40.50.970:FF:000007">
    <property type="entry name" value="Acetolactate synthase"/>
    <property type="match status" value="1"/>
</dbReference>
<dbReference type="Proteomes" id="UP000181901">
    <property type="component" value="Unassembled WGS sequence"/>
</dbReference>
<evidence type="ECO:0000256" key="8">
    <source>
        <dbReference type="ARBA" id="ARBA00022723"/>
    </source>
</evidence>
<dbReference type="InterPro" id="IPR012001">
    <property type="entry name" value="Thiamin_PyroP_enz_TPP-bd_dom"/>
</dbReference>
<sequence length="563" mass="61647">MKLTGAQILLKCLEKEGVDVMFGFPGGAVIDIYDEIPKSSVEHILVRHEQGAIHAADGYARATGRVGVCLVTSGPGATNTVTGIATAYADSIPVVIFTGQVPRALIGNDAFQEVDIVGITRPCTKHNYLVQDINDLARTVKQAFYLARSGRPGPVLVDLPKDIQQQVAEFSYPEEVSMRSYKPTKNPHIGQIRKVVKLLKKAKRPLIYSGGGVITSGSHEELTWLGRKLHIPVTSTLMGLGAFPGDDELFLGMLGMHGTFAANMAVNNCDLLLAVGARFDDRVTGKVDTFAPNATIVHIDVDPTSIQKNVSVQVPLVADCKPALAALKTETEGTLDEYDWAADHKEWVEKVKGWAKEHPLTYKDDTEGIKPQYVVEKIYEITKGDAIIATEVGQNQMWAAQFYKYQRPNTLLTSGGLGTMGYGFPAAMGAQRAFPDKLVIDIAGDGSIQMCIQEMMTVVCNKLPVKIVILNNGYLGMVRQWQELFYEKNYCATCMDAQPDFVKLAEAYGAAGFRVTEKKDVEKTLREAFKVDKPVIVDIRVEKEENVYPMVPAGASLTEMLLV</sequence>
<evidence type="ECO:0000259" key="16">
    <source>
        <dbReference type="Pfam" id="PF02775"/>
    </source>
</evidence>
<dbReference type="InterPro" id="IPR012000">
    <property type="entry name" value="Thiamin_PyroP_enz_cen_dom"/>
</dbReference>
<comment type="caution">
    <text evidence="18">The sequence shown here is derived from an EMBL/GenBank/DDBJ whole genome shotgun (WGS) entry which is preliminary data.</text>
</comment>
<keyword evidence="9" id="KW-0274">FAD</keyword>
<dbReference type="EC" id="2.2.1.6" evidence="4 14"/>
<keyword evidence="11 14" id="KW-0786">Thiamine pyrophosphate</keyword>
<dbReference type="GO" id="GO:0005948">
    <property type="term" value="C:acetolactate synthase complex"/>
    <property type="evidence" value="ECO:0007669"/>
    <property type="project" value="TreeGrafter"/>
</dbReference>
<comment type="pathway">
    <text evidence="2 14">Amino-acid biosynthesis; L-valine biosynthesis; L-valine from pyruvate: step 1/4.</text>
</comment>
<dbReference type="PROSITE" id="PS00187">
    <property type="entry name" value="TPP_ENZYMES"/>
    <property type="match status" value="1"/>
</dbReference>
<evidence type="ECO:0000256" key="5">
    <source>
        <dbReference type="ARBA" id="ARBA00022605"/>
    </source>
</evidence>
<evidence type="ECO:0000256" key="6">
    <source>
        <dbReference type="ARBA" id="ARBA00022630"/>
    </source>
</evidence>
<evidence type="ECO:0000256" key="14">
    <source>
        <dbReference type="RuleBase" id="RU003591"/>
    </source>
</evidence>
<evidence type="ECO:0000256" key="9">
    <source>
        <dbReference type="ARBA" id="ARBA00022827"/>
    </source>
</evidence>
<dbReference type="FunFam" id="3.40.50.1220:FF:000008">
    <property type="entry name" value="Acetolactate synthase"/>
    <property type="match status" value="1"/>
</dbReference>
<feature type="domain" description="Thiamine pyrophosphate enzyme central" evidence="15">
    <location>
        <begin position="192"/>
        <end position="327"/>
    </location>
</feature>
<evidence type="ECO:0000256" key="12">
    <source>
        <dbReference type="ARBA" id="ARBA00023304"/>
    </source>
</evidence>
<dbReference type="GO" id="GO:0030976">
    <property type="term" value="F:thiamine pyrophosphate binding"/>
    <property type="evidence" value="ECO:0007669"/>
    <property type="project" value="UniProtKB-UniRule"/>
</dbReference>
<evidence type="ECO:0000259" key="17">
    <source>
        <dbReference type="Pfam" id="PF02776"/>
    </source>
</evidence>